<name>W7X529_TETTS</name>
<evidence type="ECO:0000313" key="1">
    <source>
        <dbReference type="EMBL" id="EWS71478.1"/>
    </source>
</evidence>
<dbReference type="Gene3D" id="3.80.10.10">
    <property type="entry name" value="Ribonuclease Inhibitor"/>
    <property type="match status" value="1"/>
</dbReference>
<reference evidence="2" key="1">
    <citation type="journal article" date="2006" name="PLoS Biol.">
        <title>Macronuclear genome sequence of the ciliate Tetrahymena thermophila, a model eukaryote.</title>
        <authorList>
            <person name="Eisen J.A."/>
            <person name="Coyne R.S."/>
            <person name="Wu M."/>
            <person name="Wu D."/>
            <person name="Thiagarajan M."/>
            <person name="Wortman J.R."/>
            <person name="Badger J.H."/>
            <person name="Ren Q."/>
            <person name="Amedeo P."/>
            <person name="Jones K.M."/>
            <person name="Tallon L.J."/>
            <person name="Delcher A.L."/>
            <person name="Salzberg S.L."/>
            <person name="Silva J.C."/>
            <person name="Haas B.J."/>
            <person name="Majoros W.H."/>
            <person name="Farzad M."/>
            <person name="Carlton J.M."/>
            <person name="Smith R.K. Jr."/>
            <person name="Garg J."/>
            <person name="Pearlman R.E."/>
            <person name="Karrer K.M."/>
            <person name="Sun L."/>
            <person name="Manning G."/>
            <person name="Elde N.C."/>
            <person name="Turkewitz A.P."/>
            <person name="Asai D.J."/>
            <person name="Wilkes D.E."/>
            <person name="Wang Y."/>
            <person name="Cai H."/>
            <person name="Collins K."/>
            <person name="Stewart B.A."/>
            <person name="Lee S.R."/>
            <person name="Wilamowska K."/>
            <person name="Weinberg Z."/>
            <person name="Ruzzo W.L."/>
            <person name="Wloga D."/>
            <person name="Gaertig J."/>
            <person name="Frankel J."/>
            <person name="Tsao C.-C."/>
            <person name="Gorovsky M.A."/>
            <person name="Keeling P.J."/>
            <person name="Waller R.F."/>
            <person name="Patron N.J."/>
            <person name="Cherry J.M."/>
            <person name="Stover N.A."/>
            <person name="Krieger C.J."/>
            <person name="del Toro C."/>
            <person name="Ryder H.F."/>
            <person name="Williamson S.C."/>
            <person name="Barbeau R.A."/>
            <person name="Hamilton E.P."/>
            <person name="Orias E."/>
        </authorList>
    </citation>
    <scope>NUCLEOTIDE SEQUENCE [LARGE SCALE GENOMIC DNA]</scope>
    <source>
        <strain evidence="2">SB210</strain>
    </source>
</reference>
<dbReference type="EMBL" id="GG662338">
    <property type="protein sequence ID" value="EWS71478.1"/>
    <property type="molecule type" value="Genomic_DNA"/>
</dbReference>
<accession>W7X529</accession>
<dbReference type="InParanoid" id="W7X529"/>
<sequence length="755" mass="88714">MGKCCSKQKYIHIKQQVSNNCFLKNEIDIILSQLKQQKKFYQFLDYVSSQEKYVIVSAFNKYTKSKLLIKINDDSYINSSVNLLNDTKQQNNCLLSQVFEKFPAENCYQLLNKKSKYGCLEFNDNKTLRNIWIQEIDLKTIQHKEQLFTETTNFKDLQNLIGYHNLIQYLFVNLSESSDLSKEVYEQICIYLNKCVNTKILNLDLKKSIHTEAILKSISRILPQLYNLNTFTLSLIYYNKDATFISIAQSLFKNETVENVTLNLKNFKLPYKLCKKAFKQALICQNLKQLQLSLEYSYIQFKSLGNAIFPFIANQKYLRSLSINIKQNLLLEQTSQKIIKLHLDNLLLLEKLTLNFNEPIQLNQFNQFEEFNIETKFAGYIQELRINLNQIKISNTSLGTLFYQISQQKLLKKFSYNSLNNSKNSFEQLHELLTCVTECQNLIQLEIKYKLPSIQEDQVLLVAQQLSNLTNLEQLFIDFDKYFLLDEIKVFKQTIHMISKLEKLVDLNFGIFFLFSTEDQLIQALYSLQNFRSLKNLSLSFQLQQELSVNDLYIAGVSQWLHLETLNLCLNEQQQTKKLYTKLLVDQLSECLTLKNLTLNITSDSFSERQCQILGQEISKCVNLQQLKIYGAFDSYMSSLFLSELVMSQNLQVLALQFRMEVQRIDQAIDIGRYLIQFQNLKNLTLEFFNNRMSTQFASTLAYYISKCNNLLIFSFPQKQILQHFHIIQILRKKIFKTKRITLINCFNLNKGYLE</sequence>
<protein>
    <submittedName>
        <fullName evidence="1">Uncharacterized protein</fullName>
    </submittedName>
</protein>
<dbReference type="InterPro" id="IPR032675">
    <property type="entry name" value="LRR_dom_sf"/>
</dbReference>
<dbReference type="AlphaFoldDB" id="W7X529"/>
<dbReference type="KEGG" id="tet:TTHERM_000711909"/>
<dbReference type="RefSeq" id="XP_012655981.1">
    <property type="nucleotide sequence ID" value="XM_012800527.1"/>
</dbReference>
<organism evidence="1 2">
    <name type="scientific">Tetrahymena thermophila (strain SB210)</name>
    <dbReference type="NCBI Taxonomy" id="312017"/>
    <lineage>
        <taxon>Eukaryota</taxon>
        <taxon>Sar</taxon>
        <taxon>Alveolata</taxon>
        <taxon>Ciliophora</taxon>
        <taxon>Intramacronucleata</taxon>
        <taxon>Oligohymenophorea</taxon>
        <taxon>Hymenostomatida</taxon>
        <taxon>Tetrahymenina</taxon>
        <taxon>Tetrahymenidae</taxon>
        <taxon>Tetrahymena</taxon>
    </lineage>
</organism>
<evidence type="ECO:0000313" key="2">
    <source>
        <dbReference type="Proteomes" id="UP000009168"/>
    </source>
</evidence>
<proteinExistence type="predicted"/>
<dbReference type="SUPFAM" id="SSF52047">
    <property type="entry name" value="RNI-like"/>
    <property type="match status" value="1"/>
</dbReference>
<keyword evidence="2" id="KW-1185">Reference proteome</keyword>
<gene>
    <name evidence="1" type="ORF">TTHERM_000711909</name>
</gene>
<dbReference type="Proteomes" id="UP000009168">
    <property type="component" value="Unassembled WGS sequence"/>
</dbReference>
<dbReference type="GeneID" id="24440329"/>